<dbReference type="InterPro" id="IPR001775">
    <property type="entry name" value="GspD/PilQ"/>
</dbReference>
<evidence type="ECO:0000256" key="3">
    <source>
        <dbReference type="ARBA" id="ARBA00023136"/>
    </source>
</evidence>
<dbReference type="PANTHER" id="PTHR30332:SF24">
    <property type="entry name" value="SECRETIN GSPD-RELATED"/>
    <property type="match status" value="1"/>
</dbReference>
<keyword evidence="7" id="KW-1185">Reference proteome</keyword>
<dbReference type="Pfam" id="PF00263">
    <property type="entry name" value="Secretin"/>
    <property type="match status" value="1"/>
</dbReference>
<dbReference type="RefSeq" id="WP_192029416.1">
    <property type="nucleotide sequence ID" value="NZ_JACYTR010000015.1"/>
</dbReference>
<dbReference type="PANTHER" id="PTHR30332">
    <property type="entry name" value="PROBABLE GENERAL SECRETION PATHWAY PROTEIN D"/>
    <property type="match status" value="1"/>
</dbReference>
<proteinExistence type="inferred from homology"/>
<dbReference type="PRINTS" id="PR00811">
    <property type="entry name" value="BCTERIALGSPD"/>
</dbReference>
<keyword evidence="2" id="KW-0732">Signal</keyword>
<reference evidence="6 7" key="1">
    <citation type="submission" date="2020-09" db="EMBL/GenBank/DDBJ databases">
        <title>Pseudoxanthomonas sp. CAU 1598 isolated from sand of Yaerae Beach.</title>
        <authorList>
            <person name="Kim W."/>
        </authorList>
    </citation>
    <scope>NUCLEOTIDE SEQUENCE [LARGE SCALE GENOMIC DNA]</scope>
    <source>
        <strain evidence="6 7">CAU 1598</strain>
    </source>
</reference>
<dbReference type="InterPro" id="IPR004846">
    <property type="entry name" value="T2SS/T3SS_dom"/>
</dbReference>
<dbReference type="InterPro" id="IPR050810">
    <property type="entry name" value="Bact_Secretion_Sys_Channel"/>
</dbReference>
<dbReference type="AlphaFoldDB" id="A0AAW3ZMY5"/>
<gene>
    <name evidence="6" type="ORF">IFO71_09590</name>
</gene>
<dbReference type="GO" id="GO:0015627">
    <property type="term" value="C:type II protein secretion system complex"/>
    <property type="evidence" value="ECO:0007669"/>
    <property type="project" value="TreeGrafter"/>
</dbReference>
<evidence type="ECO:0000256" key="2">
    <source>
        <dbReference type="ARBA" id="ARBA00022729"/>
    </source>
</evidence>
<dbReference type="GO" id="GO:0016020">
    <property type="term" value="C:membrane"/>
    <property type="evidence" value="ECO:0007669"/>
    <property type="project" value="UniProtKB-SubCell"/>
</dbReference>
<evidence type="ECO:0000256" key="1">
    <source>
        <dbReference type="ARBA" id="ARBA00004370"/>
    </source>
</evidence>
<dbReference type="GO" id="GO:0009306">
    <property type="term" value="P:protein secretion"/>
    <property type="evidence" value="ECO:0007669"/>
    <property type="project" value="InterPro"/>
</dbReference>
<evidence type="ECO:0000256" key="4">
    <source>
        <dbReference type="RuleBase" id="RU004003"/>
    </source>
</evidence>
<dbReference type="EMBL" id="JACYTR010000015">
    <property type="protein sequence ID" value="MBD8525997.1"/>
    <property type="molecule type" value="Genomic_DNA"/>
</dbReference>
<dbReference type="Proteomes" id="UP000613768">
    <property type="component" value="Unassembled WGS sequence"/>
</dbReference>
<feature type="domain" description="Type II/III secretion system secretin-like" evidence="5">
    <location>
        <begin position="384"/>
        <end position="577"/>
    </location>
</feature>
<evidence type="ECO:0000313" key="7">
    <source>
        <dbReference type="Proteomes" id="UP000613768"/>
    </source>
</evidence>
<dbReference type="Gene3D" id="3.55.50.30">
    <property type="match status" value="1"/>
</dbReference>
<evidence type="ECO:0000259" key="5">
    <source>
        <dbReference type="Pfam" id="PF00263"/>
    </source>
</evidence>
<comment type="subcellular location">
    <subcellularLocation>
        <location evidence="1">Membrane</location>
    </subcellularLocation>
</comment>
<keyword evidence="3" id="KW-0472">Membrane</keyword>
<name>A0AAW3ZMY5_9GAMM</name>
<sequence length="616" mass="65512">MKPQPLAFALACSLLGACAHQPLDVDRAHITRDNTATAVVPADIPAPVMQSATLPPPRDLPPVETYNVVVNGVPAGELLFALARDANLNVDVHPGIAGTVTLNALDQTLPQILDRISEQVDLRYELRDGTLSARPDTPYLHLYKVDYLNMARNASSTVSIATQVAAPGGVSGESSTELNNNSSTLLENTSNNRFWETLVSNITDILRETDKVIVEGAENPAQAAAAASAFDQTAAAINQQNAAGQAAASATVPVAVAPLSATYREAASVISHPETGTLAVRATARQHRLIRQYLDQLIDNAQRQVLIEATVVEVELKDGYQQGINWDLLRASNSRFQLTQAPSGGDSLTLPGGAPTSALTPALGVISHAGALGSTDVSASIRLLESFGRTKVLSSPKISVLNNQTALIKVVDNLVYFTLTLTTQRGESSSGGGFTDITVTSEPTTVPVGFLMNVTPQVGDDGRVTLNLRPTISRLARYVEDPAVALSLALARGFDGDIPEVQALVPEIQTREMESIITIRDGQTAVLGGLMRDQSDRNSDAVPGLGRLKGVGNLFKYRNDVGSKSELVIFLRPTIIRDPSLQGDYRGLADRLPGADFFDSQDLPLGEQRRAGEKSP</sequence>
<organism evidence="6 7">
    <name type="scientific">Pseudomarimonas arenosa</name>
    <dbReference type="NCBI Taxonomy" id="2774145"/>
    <lineage>
        <taxon>Bacteria</taxon>
        <taxon>Pseudomonadati</taxon>
        <taxon>Pseudomonadota</taxon>
        <taxon>Gammaproteobacteria</taxon>
        <taxon>Lysobacterales</taxon>
        <taxon>Lysobacteraceae</taxon>
        <taxon>Pseudomarimonas</taxon>
    </lineage>
</organism>
<accession>A0AAW3ZMY5</accession>
<comment type="caution">
    <text evidence="6">The sequence shown here is derived from an EMBL/GenBank/DDBJ whole genome shotgun (WGS) entry which is preliminary data.</text>
</comment>
<protein>
    <submittedName>
        <fullName evidence="6">Type II and III secretion system protein</fullName>
    </submittedName>
</protein>
<dbReference type="PROSITE" id="PS51257">
    <property type="entry name" value="PROKAR_LIPOPROTEIN"/>
    <property type="match status" value="1"/>
</dbReference>
<comment type="similarity">
    <text evidence="4">Belongs to the bacterial secretin family.</text>
</comment>
<evidence type="ECO:0000313" key="6">
    <source>
        <dbReference type="EMBL" id="MBD8525997.1"/>
    </source>
</evidence>